<organism evidence="3 4">
    <name type="scientific">Brevibacillus reuszeri</name>
    <dbReference type="NCBI Taxonomy" id="54915"/>
    <lineage>
        <taxon>Bacteria</taxon>
        <taxon>Bacillati</taxon>
        <taxon>Bacillota</taxon>
        <taxon>Bacilli</taxon>
        <taxon>Bacillales</taxon>
        <taxon>Paenibacillaceae</taxon>
        <taxon>Brevibacillus</taxon>
    </lineage>
</organism>
<evidence type="ECO:0000259" key="1">
    <source>
        <dbReference type="Pfam" id="PF05144"/>
    </source>
</evidence>
<reference evidence="3" key="2">
    <citation type="submission" date="2015-07" db="EMBL/GenBank/DDBJ databases">
        <title>MeaNS - Measles Nucleotide Surveillance Program.</title>
        <authorList>
            <person name="Tran T."/>
            <person name="Druce J."/>
        </authorList>
    </citation>
    <scope>NUCLEOTIDE SEQUENCE</scope>
    <source>
        <strain evidence="3">DSM 9887</strain>
    </source>
</reference>
<evidence type="ECO:0000313" key="3">
    <source>
        <dbReference type="EMBL" id="KNB73144.1"/>
    </source>
</evidence>
<proteinExistence type="predicted"/>
<accession>A0A0K9YWP6</accession>
<dbReference type="PATRIC" id="fig|54915.3.peg.6172"/>
<dbReference type="Pfam" id="PF05144">
    <property type="entry name" value="Phage_CRI"/>
    <property type="match status" value="1"/>
</dbReference>
<feature type="domain" description="Replication-associated protein G2P N-terminal" evidence="1">
    <location>
        <begin position="53"/>
        <end position="197"/>
    </location>
</feature>
<dbReference type="GO" id="GO:0006260">
    <property type="term" value="P:DNA replication"/>
    <property type="evidence" value="ECO:0007669"/>
    <property type="project" value="InterPro"/>
</dbReference>
<keyword evidence="5" id="KW-1185">Reference proteome</keyword>
<reference evidence="4" key="1">
    <citation type="submission" date="2015-07" db="EMBL/GenBank/DDBJ databases">
        <title>Genome sequencing project for genomic taxonomy and phylogenomics of Bacillus-like bacteria.</title>
        <authorList>
            <person name="Liu B."/>
            <person name="Wang J."/>
            <person name="Zhu Y."/>
            <person name="Liu G."/>
            <person name="Chen Q."/>
            <person name="Chen Z."/>
            <person name="Lan J."/>
            <person name="Che J."/>
            <person name="Ge C."/>
            <person name="Shi H."/>
            <person name="Pan Z."/>
            <person name="Liu X."/>
        </authorList>
    </citation>
    <scope>NUCLEOTIDE SEQUENCE [LARGE SCALE GENOMIC DNA]</scope>
    <source>
        <strain evidence="4">DSM 9887</strain>
    </source>
</reference>
<dbReference type="InterPro" id="IPR022686">
    <property type="entry name" value="G2P_N"/>
</dbReference>
<gene>
    <name evidence="3" type="ORF">ADS79_03985</name>
    <name evidence="2" type="ORF">BRE01_22170</name>
</gene>
<evidence type="ECO:0000313" key="5">
    <source>
        <dbReference type="Proteomes" id="UP000319578"/>
    </source>
</evidence>
<dbReference type="Proteomes" id="UP000036834">
    <property type="component" value="Unassembled WGS sequence"/>
</dbReference>
<dbReference type="RefSeq" id="WP_049737134.1">
    <property type="nucleotide sequence ID" value="NZ_BJON01000008.1"/>
</dbReference>
<evidence type="ECO:0000313" key="2">
    <source>
        <dbReference type="EMBL" id="GED68515.1"/>
    </source>
</evidence>
<evidence type="ECO:0000313" key="4">
    <source>
        <dbReference type="Proteomes" id="UP000036834"/>
    </source>
</evidence>
<dbReference type="OrthoDB" id="2553465at2"/>
<name>A0A0K9YWP6_9BACL</name>
<comment type="caution">
    <text evidence="3">The sequence shown here is derived from an EMBL/GenBank/DDBJ whole genome shotgun (WGS) entry which is preliminary data.</text>
</comment>
<reference evidence="2 5" key="3">
    <citation type="submission" date="2019-06" db="EMBL/GenBank/DDBJ databases">
        <title>Whole genome shotgun sequence of Brevibacillus reuszeri NBRC 15719.</title>
        <authorList>
            <person name="Hosoyama A."/>
            <person name="Uohara A."/>
            <person name="Ohji S."/>
            <person name="Ichikawa N."/>
        </authorList>
    </citation>
    <scope>NUCLEOTIDE SEQUENCE [LARGE SCALE GENOMIC DNA]</scope>
    <source>
        <strain evidence="2 5">NBRC 15719</strain>
    </source>
</reference>
<protein>
    <recommendedName>
        <fullName evidence="1">Replication-associated protein G2P N-terminal domain-containing protein</fullName>
    </recommendedName>
</protein>
<dbReference type="EMBL" id="LGIQ01000005">
    <property type="protein sequence ID" value="KNB73144.1"/>
    <property type="molecule type" value="Genomic_DNA"/>
</dbReference>
<sequence>MFDSIKMKVSSVFIQPEILRQYNFASFTYRNQKTGIMTTFQMQDEIIPYIKYQDGSRTLTIQVSIPKLLYGNNVKAIEQSDIPIFFQRVQERLQQLFGIHIAHEDWRITRLDVCCNFHVGNRTGEYVRQLSKGKMPYKDTRNFNHDETVEFYNKSSRVILYDKYKQCKRAKEPKEIIEQSKGILRLEIRPSDNDMKKYTKEKRAIHLVTHSFFTYIVKKTLEGLPYTENVETIDYEWLLENKKDISKIETYLAYSMIKNLFQESGIRAIYTTSTLPNRRSLAKQITIPKKEGLKRLEIVDSVQG</sequence>
<dbReference type="EMBL" id="BJON01000008">
    <property type="protein sequence ID" value="GED68515.1"/>
    <property type="molecule type" value="Genomic_DNA"/>
</dbReference>
<dbReference type="Proteomes" id="UP000319578">
    <property type="component" value="Unassembled WGS sequence"/>
</dbReference>
<dbReference type="AlphaFoldDB" id="A0A0K9YWP6"/>